<dbReference type="KEGG" id="alus:STSP2_03156"/>
<dbReference type="OrthoDB" id="2059848at2"/>
<dbReference type="AlphaFoldDB" id="A0A1U9NR12"/>
<dbReference type="EMBL" id="CP019791">
    <property type="protein sequence ID" value="AQT69956.1"/>
    <property type="molecule type" value="Genomic_DNA"/>
</dbReference>
<protein>
    <submittedName>
        <fullName evidence="1">Uncharacterized protein</fullName>
    </submittedName>
</protein>
<name>A0A1U9NR12_9BACT</name>
<dbReference type="STRING" id="1936003.STSP2_03156"/>
<evidence type="ECO:0000313" key="2">
    <source>
        <dbReference type="Proteomes" id="UP000189674"/>
    </source>
</evidence>
<accession>A0A1U9NR12</accession>
<reference evidence="2" key="1">
    <citation type="submission" date="2017-02" db="EMBL/GenBank/DDBJ databases">
        <title>Comparative genomics and description of representatives of a novel lineage of planctomycetes thriving in anoxic sediments.</title>
        <authorList>
            <person name="Spring S."/>
            <person name="Bunk B."/>
            <person name="Sproer C."/>
        </authorList>
    </citation>
    <scope>NUCLEOTIDE SEQUENCE [LARGE SCALE GENOMIC DNA]</scope>
    <source>
        <strain evidence="2">ST-NAGAB-D1</strain>
    </source>
</reference>
<keyword evidence="2" id="KW-1185">Reference proteome</keyword>
<sequence length="245" mass="25494">MELESIFKLGYGRLDYTAGGDGATSGQVVQVAGKAGVVTRDLDDSEAGYADVEGIFQIRAAAVVGNAGDNAWWDEDGDPYGDSDNAGKGALTTIASDGDFWVGTLVEDLAATDGEVKVALNVETPGLPAWTGKTHETKDDDYTVDAQDNGKVLHIATDAKTFTLPATSAGFEITFVNDGADAVVELTVSPNANDKITGVDLAGADNKDIVNTKATAEHGDFITLVGNGGDGWYIKAIRGTWALET</sequence>
<dbReference type="Proteomes" id="UP000189674">
    <property type="component" value="Chromosome"/>
</dbReference>
<dbReference type="Pfam" id="PF09956">
    <property type="entry name" value="Phage_cement_2"/>
    <property type="match status" value="1"/>
</dbReference>
<dbReference type="RefSeq" id="WP_146663591.1">
    <property type="nucleotide sequence ID" value="NZ_CP019791.1"/>
</dbReference>
<evidence type="ECO:0000313" key="1">
    <source>
        <dbReference type="EMBL" id="AQT69956.1"/>
    </source>
</evidence>
<gene>
    <name evidence="1" type="ORF">STSP2_03156</name>
</gene>
<proteinExistence type="predicted"/>
<organism evidence="1 2">
    <name type="scientific">Anaerohalosphaera lusitana</name>
    <dbReference type="NCBI Taxonomy" id="1936003"/>
    <lineage>
        <taxon>Bacteria</taxon>
        <taxon>Pseudomonadati</taxon>
        <taxon>Planctomycetota</taxon>
        <taxon>Phycisphaerae</taxon>
        <taxon>Sedimentisphaerales</taxon>
        <taxon>Anaerohalosphaeraceae</taxon>
        <taxon>Anaerohalosphaera</taxon>
    </lineage>
</organism>
<dbReference type="InterPro" id="IPR011231">
    <property type="entry name" value="Phage_VT1-Sakai_H0018"/>
</dbReference>